<dbReference type="Pfam" id="PF00452">
    <property type="entry name" value="Bcl-2"/>
    <property type="match status" value="1"/>
</dbReference>
<dbReference type="GeneTree" id="ENSGT01130000278292"/>
<organism evidence="8 9">
    <name type="scientific">Cyprinus carpio carpio</name>
    <dbReference type="NCBI Taxonomy" id="630221"/>
    <lineage>
        <taxon>Eukaryota</taxon>
        <taxon>Metazoa</taxon>
        <taxon>Chordata</taxon>
        <taxon>Craniata</taxon>
        <taxon>Vertebrata</taxon>
        <taxon>Euteleostomi</taxon>
        <taxon>Actinopterygii</taxon>
        <taxon>Neopterygii</taxon>
        <taxon>Teleostei</taxon>
        <taxon>Ostariophysi</taxon>
        <taxon>Cypriniformes</taxon>
        <taxon>Cyprinidae</taxon>
        <taxon>Cyprininae</taxon>
        <taxon>Cyprinus</taxon>
    </lineage>
</organism>
<keyword evidence="5" id="KW-0053">Apoptosis</keyword>
<evidence type="ECO:0000256" key="1">
    <source>
        <dbReference type="ARBA" id="ARBA00004123"/>
    </source>
</evidence>
<dbReference type="InterPro" id="IPR013281">
    <property type="entry name" value="Apop_reg_Mc1"/>
</dbReference>
<dbReference type="AlphaFoldDB" id="A0A9J8C0L1"/>
<evidence type="ECO:0000256" key="3">
    <source>
        <dbReference type="ARBA" id="ARBA00009458"/>
    </source>
</evidence>
<dbReference type="Gene3D" id="1.10.437.10">
    <property type="entry name" value="Blc2-like"/>
    <property type="match status" value="1"/>
</dbReference>
<evidence type="ECO:0000256" key="5">
    <source>
        <dbReference type="ARBA" id="ARBA00022703"/>
    </source>
</evidence>
<proteinExistence type="inferred from homology"/>
<dbReference type="GO" id="GO:0005634">
    <property type="term" value="C:nucleus"/>
    <property type="evidence" value="ECO:0007669"/>
    <property type="project" value="UniProtKB-SubCell"/>
</dbReference>
<dbReference type="GO" id="GO:0051400">
    <property type="term" value="F:BH domain binding"/>
    <property type="evidence" value="ECO:0007669"/>
    <property type="project" value="TreeGrafter"/>
</dbReference>
<dbReference type="GO" id="GO:0008053">
    <property type="term" value="P:mitochondrial fusion"/>
    <property type="evidence" value="ECO:0007669"/>
    <property type="project" value="TreeGrafter"/>
</dbReference>
<feature type="domain" description="Bcl-2 Bcl-2 homology region 1-3" evidence="7">
    <location>
        <begin position="108"/>
        <end position="208"/>
    </location>
</feature>
<dbReference type="PRINTS" id="PR01866">
    <property type="entry name" value="APOPREGMCL1"/>
</dbReference>
<comment type="subcellular location">
    <subcellularLocation>
        <location evidence="2">Cytoplasm</location>
    </subcellularLocation>
    <subcellularLocation>
        <location evidence="1">Nucleus</location>
    </subcellularLocation>
</comment>
<evidence type="ECO:0000313" key="9">
    <source>
        <dbReference type="Proteomes" id="UP001108240"/>
    </source>
</evidence>
<dbReference type="Ensembl" id="ENSCCRT00000117817.1">
    <property type="protein sequence ID" value="ENSCCRP00000163262.1"/>
    <property type="gene ID" value="ENSCCRG00000058644.1"/>
</dbReference>
<name>A0A9J8C0L1_CYPCA</name>
<evidence type="ECO:0000313" key="8">
    <source>
        <dbReference type="Ensembl" id="ENSCCRP00000163262.1"/>
    </source>
</evidence>
<dbReference type="Proteomes" id="UP001108240">
    <property type="component" value="Unplaced"/>
</dbReference>
<dbReference type="SUPFAM" id="SSF56854">
    <property type="entry name" value="Bcl-2 inhibitors of programmed cell death"/>
    <property type="match status" value="1"/>
</dbReference>
<keyword evidence="6" id="KW-0539">Nucleus</keyword>
<dbReference type="CDD" id="cd06845">
    <property type="entry name" value="Bcl-2_like"/>
    <property type="match status" value="1"/>
</dbReference>
<accession>A0A9J8C0L1</accession>
<dbReference type="GO" id="GO:0042981">
    <property type="term" value="P:regulation of apoptotic process"/>
    <property type="evidence" value="ECO:0007669"/>
    <property type="project" value="InterPro"/>
</dbReference>
<evidence type="ECO:0000259" key="7">
    <source>
        <dbReference type="SMART" id="SM00337"/>
    </source>
</evidence>
<dbReference type="PROSITE" id="PS50062">
    <property type="entry name" value="BCL2_FAMILY"/>
    <property type="match status" value="1"/>
</dbReference>
<dbReference type="InterPro" id="IPR046371">
    <property type="entry name" value="Bcl-2_BH1-3"/>
</dbReference>
<dbReference type="InterPro" id="IPR002475">
    <property type="entry name" value="Bcl2-like"/>
</dbReference>
<dbReference type="GO" id="GO:0015267">
    <property type="term" value="F:channel activity"/>
    <property type="evidence" value="ECO:0007669"/>
    <property type="project" value="TreeGrafter"/>
</dbReference>
<dbReference type="GO" id="GO:0097192">
    <property type="term" value="P:extrinsic apoptotic signaling pathway in absence of ligand"/>
    <property type="evidence" value="ECO:0007669"/>
    <property type="project" value="TreeGrafter"/>
</dbReference>
<protein>
    <submittedName>
        <fullName evidence="8">MCL1 apoptosis regulator, BCL2 family member b</fullName>
    </submittedName>
</protein>
<comment type="similarity">
    <text evidence="3">Belongs to the Bcl-2 family.</text>
</comment>
<dbReference type="GO" id="GO:0008630">
    <property type="term" value="P:intrinsic apoptotic signaling pathway in response to DNA damage"/>
    <property type="evidence" value="ECO:0007669"/>
    <property type="project" value="TreeGrafter"/>
</dbReference>
<reference evidence="8" key="1">
    <citation type="submission" date="2025-08" db="UniProtKB">
        <authorList>
            <consortium name="Ensembl"/>
        </authorList>
    </citation>
    <scope>IDENTIFICATION</scope>
</reference>
<keyword evidence="9" id="KW-1185">Reference proteome</keyword>
<dbReference type="GO" id="GO:0005741">
    <property type="term" value="C:mitochondrial outer membrane"/>
    <property type="evidence" value="ECO:0007669"/>
    <property type="project" value="TreeGrafter"/>
</dbReference>
<dbReference type="InterPro" id="IPR036834">
    <property type="entry name" value="Bcl-2-like_sf"/>
</dbReference>
<dbReference type="GO" id="GO:0001836">
    <property type="term" value="P:release of cytochrome c from mitochondria"/>
    <property type="evidence" value="ECO:0007669"/>
    <property type="project" value="TreeGrafter"/>
</dbReference>
<dbReference type="PANTHER" id="PTHR11256:SF46">
    <property type="entry name" value="INDUCED MYELOID LEUKEMIA CELL DIFFERENTIATION PROTEIN MCL-1"/>
    <property type="match status" value="1"/>
</dbReference>
<dbReference type="InterPro" id="IPR026298">
    <property type="entry name" value="Bcl-2_fam"/>
</dbReference>
<dbReference type="FunFam" id="1.10.437.10:FF:000017">
    <property type="entry name" value="MCL1, BCL2 family apoptosis regulator"/>
    <property type="match status" value="1"/>
</dbReference>
<sequence>MFPGSKVSNDNGFWPCIGITALNVSSRSSKPLVMPELKTQNPFTRNGLQGLVPSSPESDCEKTPDEYTSNRIYDALEMDTREIIDIFLKNFTGLPHSKRGNKQVLETMNRVVESLVVKHELAYKGMIARLNLEQKGEDVSFVKTVATELFSDGISNWGRIASLLTFGAMVCKHQKDKGLSNCVSLVGKEISNYLLTAQRDWLLKNKAWDGFVDFFRVPDTEGAVRNALMADRFHTFTPLVIPEPCVCVGAS</sequence>
<evidence type="ECO:0000256" key="6">
    <source>
        <dbReference type="ARBA" id="ARBA00023242"/>
    </source>
</evidence>
<evidence type="ECO:0000256" key="2">
    <source>
        <dbReference type="ARBA" id="ARBA00004496"/>
    </source>
</evidence>
<dbReference type="PRINTS" id="PR01862">
    <property type="entry name" value="BCL2FAMILY"/>
</dbReference>
<dbReference type="OMA" id="GVQHNHE"/>
<reference evidence="8" key="2">
    <citation type="submission" date="2025-09" db="UniProtKB">
        <authorList>
            <consortium name="Ensembl"/>
        </authorList>
    </citation>
    <scope>IDENTIFICATION</scope>
</reference>
<dbReference type="SMART" id="SM00337">
    <property type="entry name" value="BCL"/>
    <property type="match status" value="1"/>
</dbReference>
<dbReference type="PANTHER" id="PTHR11256">
    <property type="entry name" value="BCL-2 RELATED"/>
    <property type="match status" value="1"/>
</dbReference>
<keyword evidence="4" id="KW-0963">Cytoplasm</keyword>
<evidence type="ECO:0000256" key="4">
    <source>
        <dbReference type="ARBA" id="ARBA00022490"/>
    </source>
</evidence>